<dbReference type="GO" id="GO:0042773">
    <property type="term" value="P:ATP synthesis coupled electron transport"/>
    <property type="evidence" value="ECO:0007669"/>
    <property type="project" value="InterPro"/>
</dbReference>
<evidence type="ECO:0000256" key="4">
    <source>
        <dbReference type="ARBA" id="ARBA00012944"/>
    </source>
</evidence>
<keyword evidence="12 17" id="KW-0520">NAD</keyword>
<feature type="transmembrane region" description="Helical" evidence="17">
    <location>
        <begin position="12"/>
        <end position="34"/>
    </location>
</feature>
<evidence type="ECO:0000256" key="16">
    <source>
        <dbReference type="ARBA" id="ARBA00049551"/>
    </source>
</evidence>
<evidence type="ECO:0000313" key="20">
    <source>
        <dbReference type="EMBL" id="AEV56617.1"/>
    </source>
</evidence>
<dbReference type="PANTHER" id="PTHR43507:SF20">
    <property type="entry name" value="NADH-UBIQUINONE OXIDOREDUCTASE CHAIN 4"/>
    <property type="match status" value="1"/>
</dbReference>
<dbReference type="InterPro" id="IPR001750">
    <property type="entry name" value="ND/Mrp_TM"/>
</dbReference>
<organism evidence="20">
    <name type="scientific">Kokeshia sp. NKU02</name>
    <dbReference type="NCBI Taxonomy" id="1124182"/>
    <lineage>
        <taxon>Eukaryota</taxon>
        <taxon>Metazoa</taxon>
        <taxon>Ecdysozoa</taxon>
        <taxon>Arthropoda</taxon>
        <taxon>Hexapoda</taxon>
        <taxon>Insecta</taxon>
        <taxon>Pterygota</taxon>
        <taxon>Neoptera</taxon>
        <taxon>Paraneoptera</taxon>
        <taxon>Hemiptera</taxon>
        <taxon>Heteroptera</taxon>
        <taxon>Schizopteridae</taxon>
        <taxon>Kokeshia</taxon>
    </lineage>
</organism>
<evidence type="ECO:0000256" key="17">
    <source>
        <dbReference type="RuleBase" id="RU003297"/>
    </source>
</evidence>
<gene>
    <name evidence="20" type="primary">ND4</name>
</gene>
<evidence type="ECO:0000256" key="2">
    <source>
        <dbReference type="ARBA" id="ARBA00004225"/>
    </source>
</evidence>
<feature type="transmembrane region" description="Helical" evidence="17">
    <location>
        <begin position="297"/>
        <end position="319"/>
    </location>
</feature>
<evidence type="ECO:0000256" key="8">
    <source>
        <dbReference type="ARBA" id="ARBA00022692"/>
    </source>
</evidence>
<feature type="domain" description="NADH:quinone oxidoreductase/Mrp antiporter transmembrane" evidence="18">
    <location>
        <begin position="106"/>
        <end position="384"/>
    </location>
</feature>
<reference evidence="20" key="1">
    <citation type="journal article" date="2015" name="Cladistics">
        <title>Phylogenetic divergences of the true bugs (Insecta: Hemiptera: Heteroptera), with emphasis on the aquatic lineages: the last piece of the aquatic insect jigsaw originated in the Late Permian/Early Triassic.</title>
        <authorList>
            <person name="Wang Y.-H."/>
            <person name="Cui Y."/>
            <person name="Redei D."/>
            <person name="Banar P."/>
            <person name="Xie Q."/>
            <person name="Stys P."/>
            <person name="Damgaard J."/>
            <person name="Chen P.-P."/>
            <person name="Yi W.-B."/>
            <person name="Wang Y."/>
            <person name="Dang K."/>
            <person name="Li C.-R."/>
            <person name="Bu W.-J."/>
        </authorList>
    </citation>
    <scope>NUCLEOTIDE SEQUENCE</scope>
</reference>
<feature type="transmembrane region" description="Helical" evidence="17">
    <location>
        <begin position="87"/>
        <end position="105"/>
    </location>
</feature>
<evidence type="ECO:0000256" key="10">
    <source>
        <dbReference type="ARBA" id="ARBA00022982"/>
    </source>
</evidence>
<evidence type="ECO:0000256" key="13">
    <source>
        <dbReference type="ARBA" id="ARBA00023075"/>
    </source>
</evidence>
<dbReference type="Pfam" id="PF01059">
    <property type="entry name" value="Oxidored_q5_N"/>
    <property type="match status" value="1"/>
</dbReference>
<feature type="transmembrane region" description="Helical" evidence="17">
    <location>
        <begin position="372"/>
        <end position="393"/>
    </location>
</feature>
<evidence type="ECO:0000259" key="19">
    <source>
        <dbReference type="Pfam" id="PF01059"/>
    </source>
</evidence>
<keyword evidence="11 17" id="KW-1133">Transmembrane helix</keyword>
<feature type="transmembrane region" description="Helical" evidence="17">
    <location>
        <begin position="166"/>
        <end position="189"/>
    </location>
</feature>
<feature type="transmembrane region" description="Helical" evidence="17">
    <location>
        <begin position="398"/>
        <end position="415"/>
    </location>
</feature>
<geneLocation type="mitochondrion" evidence="20"/>
<dbReference type="GO" id="GO:0003954">
    <property type="term" value="F:NADH dehydrogenase activity"/>
    <property type="evidence" value="ECO:0007669"/>
    <property type="project" value="TreeGrafter"/>
</dbReference>
<accession>A0A109NGV9</accession>
<protein>
    <recommendedName>
        <fullName evidence="5 17">NADH-ubiquinone oxidoreductase chain 4</fullName>
        <ecNumber evidence="4 17">7.1.1.2</ecNumber>
    </recommendedName>
</protein>
<evidence type="ECO:0000256" key="15">
    <source>
        <dbReference type="ARBA" id="ARBA00023136"/>
    </source>
</evidence>
<evidence type="ECO:0000256" key="5">
    <source>
        <dbReference type="ARBA" id="ARBA00021006"/>
    </source>
</evidence>
<dbReference type="GO" id="GO:0015990">
    <property type="term" value="P:electron transport coupled proton transport"/>
    <property type="evidence" value="ECO:0007669"/>
    <property type="project" value="TreeGrafter"/>
</dbReference>
<comment type="similarity">
    <text evidence="3 17">Belongs to the complex I subunit 4 family.</text>
</comment>
<evidence type="ECO:0000256" key="14">
    <source>
        <dbReference type="ARBA" id="ARBA00023128"/>
    </source>
</evidence>
<evidence type="ECO:0000256" key="12">
    <source>
        <dbReference type="ARBA" id="ARBA00023027"/>
    </source>
</evidence>
<evidence type="ECO:0000256" key="7">
    <source>
        <dbReference type="ARBA" id="ARBA00022660"/>
    </source>
</evidence>
<dbReference type="AlphaFoldDB" id="A0A109NGV9"/>
<dbReference type="EMBL" id="JN989542">
    <property type="protein sequence ID" value="AEV56617.1"/>
    <property type="molecule type" value="Genomic_DNA"/>
</dbReference>
<dbReference type="Pfam" id="PF00361">
    <property type="entry name" value="Proton_antipo_M"/>
    <property type="match status" value="1"/>
</dbReference>
<evidence type="ECO:0000256" key="6">
    <source>
        <dbReference type="ARBA" id="ARBA00022448"/>
    </source>
</evidence>
<feature type="transmembrane region" description="Helical" evidence="17">
    <location>
        <begin position="421"/>
        <end position="441"/>
    </location>
</feature>
<feature type="transmembrane region" description="Helical" evidence="17">
    <location>
        <begin position="111"/>
        <end position="130"/>
    </location>
</feature>
<comment type="function">
    <text evidence="17">Core subunit of the mitochondrial membrane respiratory chain NADH dehydrogenase (Complex I) which catalyzes electron transfer from NADH through the respiratory chain, using ubiquinone as an electron acceptor. Essential for the catalytic activity and assembly of complex I.</text>
</comment>
<evidence type="ECO:0000256" key="1">
    <source>
        <dbReference type="ARBA" id="ARBA00003257"/>
    </source>
</evidence>
<keyword evidence="10 17" id="KW-0249">Electron transport</keyword>
<keyword evidence="13 17" id="KW-0830">Ubiquinone</keyword>
<feature type="transmembrane region" description="Helical" evidence="17">
    <location>
        <begin position="137"/>
        <end position="160"/>
    </location>
</feature>
<dbReference type="EC" id="7.1.1.2" evidence="4 17"/>
<keyword evidence="9" id="KW-1278">Translocase</keyword>
<dbReference type="PRINTS" id="PR01437">
    <property type="entry name" value="NUOXDRDTASE4"/>
</dbReference>
<proteinExistence type="inferred from homology"/>
<keyword evidence="7 17" id="KW-0679">Respiratory chain</keyword>
<keyword evidence="15 17" id="KW-0472">Membrane</keyword>
<evidence type="ECO:0000256" key="3">
    <source>
        <dbReference type="ARBA" id="ARBA00009025"/>
    </source>
</evidence>
<feature type="domain" description="NADH:ubiquinone oxidoreductase chain 4 N-terminal" evidence="19">
    <location>
        <begin position="1"/>
        <end position="100"/>
    </location>
</feature>
<evidence type="ECO:0000256" key="11">
    <source>
        <dbReference type="ARBA" id="ARBA00022989"/>
    </source>
</evidence>
<evidence type="ECO:0000256" key="9">
    <source>
        <dbReference type="ARBA" id="ARBA00022967"/>
    </source>
</evidence>
<feature type="transmembrane region" description="Helical" evidence="17">
    <location>
        <begin position="54"/>
        <end position="75"/>
    </location>
</feature>
<dbReference type="PANTHER" id="PTHR43507">
    <property type="entry name" value="NADH-UBIQUINONE OXIDOREDUCTASE CHAIN 4"/>
    <property type="match status" value="1"/>
</dbReference>
<comment type="catalytic activity">
    <reaction evidence="16 17">
        <text>a ubiquinone + NADH + 5 H(+)(in) = a ubiquinol + NAD(+) + 4 H(+)(out)</text>
        <dbReference type="Rhea" id="RHEA:29091"/>
        <dbReference type="Rhea" id="RHEA-COMP:9565"/>
        <dbReference type="Rhea" id="RHEA-COMP:9566"/>
        <dbReference type="ChEBI" id="CHEBI:15378"/>
        <dbReference type="ChEBI" id="CHEBI:16389"/>
        <dbReference type="ChEBI" id="CHEBI:17976"/>
        <dbReference type="ChEBI" id="CHEBI:57540"/>
        <dbReference type="ChEBI" id="CHEBI:57945"/>
        <dbReference type="EC" id="7.1.1.2"/>
    </reaction>
</comment>
<dbReference type="GO" id="GO:0048039">
    <property type="term" value="F:ubiquinone binding"/>
    <property type="evidence" value="ECO:0007669"/>
    <property type="project" value="TreeGrafter"/>
</dbReference>
<feature type="transmembrane region" description="Helical" evidence="17">
    <location>
        <begin position="269"/>
        <end position="291"/>
    </location>
</feature>
<sequence length="442" mass="51500">MMMYLLGMLLSMVIIYVDWWSFCYSILYLFFMLMIMVNSKGYYTMISYSLGSDIISMSLMMLTVWIMFLMVLSSYTILYSSEYKTEFLLMVYMLAVFLLLSFLTINFFMFYIFFESSIIPTLFLIFGWGYQPERLSAGLYLLFYTLFASLPLLVTIFFIYNCNYTVFYFLISFKCNMFYYMCLVMAFFVKSPMVFLHYWLPKAHVEAPVSGSMVLAGVLLKLGGYGLMRVMGFIYDYGIFLNFYFISLNLYGMLFIGFLCLFQFDLKSLIAYSSVSHMGLILVGILSLSSWGFSGSLIMMIAHGICSSGLFFLASVNYDRLYSRSMYINKGLLCFMPSISLFWFLMSVNNMASPPSLNLLGELILISNVISWSAYSTLFMFVSLFLSCVYMIYMYSSVHHGIFCMLFNIVTFVNIREYMVLFFHLIPLNLLFLKSDIFLYLM</sequence>
<feature type="transmembrane region" description="Helical" evidence="17">
    <location>
        <begin position="331"/>
        <end position="352"/>
    </location>
</feature>
<name>A0A109NGV9_9HEMI</name>
<comment type="function">
    <text evidence="1">Core subunit of the mitochondrial membrane respiratory chain NADH dehydrogenase (Complex I) that is believed to belong to the minimal assembly required for catalysis. Complex I functions in the transfer of electrons from NADH to the respiratory chain. The immediate electron acceptor for the enzyme is believed to be ubiquinone.</text>
</comment>
<keyword evidence="14 17" id="KW-0496">Mitochondrion</keyword>
<keyword evidence="6 17" id="KW-0813">Transport</keyword>
<dbReference type="GO" id="GO:0031966">
    <property type="term" value="C:mitochondrial membrane"/>
    <property type="evidence" value="ECO:0007669"/>
    <property type="project" value="UniProtKB-SubCell"/>
</dbReference>
<keyword evidence="8 17" id="KW-0812">Transmembrane</keyword>
<dbReference type="InterPro" id="IPR003918">
    <property type="entry name" value="NADH_UbQ_OxRdtase"/>
</dbReference>
<evidence type="ECO:0000259" key="18">
    <source>
        <dbReference type="Pfam" id="PF00361"/>
    </source>
</evidence>
<dbReference type="InterPro" id="IPR000260">
    <property type="entry name" value="NADH4_N"/>
</dbReference>
<comment type="subcellular location">
    <subcellularLocation>
        <location evidence="2 17">Mitochondrion membrane</location>
        <topology evidence="2 17">Multi-pass membrane protein</topology>
    </subcellularLocation>
</comment>
<feature type="transmembrane region" description="Helical" evidence="17">
    <location>
        <begin position="239"/>
        <end position="262"/>
    </location>
</feature>
<dbReference type="GO" id="GO:0008137">
    <property type="term" value="F:NADH dehydrogenase (ubiquinone) activity"/>
    <property type="evidence" value="ECO:0007669"/>
    <property type="project" value="UniProtKB-UniRule"/>
</dbReference>